<dbReference type="GO" id="GO:0004614">
    <property type="term" value="F:phosphoglucomutase activity"/>
    <property type="evidence" value="ECO:0007669"/>
    <property type="project" value="UniProtKB-EC"/>
</dbReference>
<evidence type="ECO:0000256" key="6">
    <source>
        <dbReference type="ARBA" id="ARBA00022723"/>
    </source>
</evidence>
<comment type="cofactor">
    <cofactor evidence="2">
        <name>Mg(2+)</name>
        <dbReference type="ChEBI" id="CHEBI:18420"/>
    </cofactor>
</comment>
<feature type="domain" description="Alpha-D-phosphohexomutase alpha/beta/alpha" evidence="12">
    <location>
        <begin position="399"/>
        <end position="507"/>
    </location>
</feature>
<protein>
    <recommendedName>
        <fullName evidence="4">phosphoglucomutase (alpha-D-glucose-1,6-bisphosphate-dependent)</fullName>
        <ecNumber evidence="4">5.4.2.2</ecNumber>
    </recommendedName>
</protein>
<dbReference type="FunFam" id="3.40.120.10:FF:000005">
    <property type="entry name" value="Phosphoglucomutase 5"/>
    <property type="match status" value="1"/>
</dbReference>
<keyword evidence="6" id="KW-0479">Metal-binding</keyword>
<dbReference type="Pfam" id="PF02878">
    <property type="entry name" value="PGM_PMM_I"/>
    <property type="match status" value="1"/>
</dbReference>
<comment type="caution">
    <text evidence="13">The sequence shown here is derived from an EMBL/GenBank/DDBJ whole genome shotgun (WGS) entry which is preliminary data.</text>
</comment>
<feature type="domain" description="Alpha-D-phosphohexomutase alpha/beta/alpha" evidence="11">
    <location>
        <begin position="277"/>
        <end position="390"/>
    </location>
</feature>
<dbReference type="InterPro" id="IPR016066">
    <property type="entry name" value="A-D-PHexomutase_CS"/>
</dbReference>
<dbReference type="Pfam" id="PF24947">
    <property type="entry name" value="PGM1_C_vert_fung"/>
    <property type="match status" value="1"/>
</dbReference>
<dbReference type="GO" id="GO:0005975">
    <property type="term" value="P:carbohydrate metabolic process"/>
    <property type="evidence" value="ECO:0007669"/>
    <property type="project" value="InterPro"/>
</dbReference>
<keyword evidence="7" id="KW-0460">Magnesium</keyword>
<dbReference type="InterPro" id="IPR005841">
    <property type="entry name" value="Alpha-D-phosphohexomutase_SF"/>
</dbReference>
<evidence type="ECO:0000313" key="14">
    <source>
        <dbReference type="Proteomes" id="UP000037460"/>
    </source>
</evidence>
<sequence length="677" mass="71522">MMNLCLLRGVVLLSALLLSESADASKAAVPVAAVPSMSHRREAVLQSSSLQSSPLLRLSGGSVSGASALQQRTAVLAPRVVPTEPHEGQKPGTSGLRKKTKVFQRPNYLENFVQSIFDSLPEGQLNGATLVVSGDGRYHNAAAIQTICQMAAANGVARVWVGVGGLLSTPAVSAVIREREGGVAVGGIVLTASHNPGGPDEDFGIKYNVQNGGPALEAFTDAVHKRTNTLSEYRISDQLPEVDLSIAARHVFTEVTGEGAAAAKRTFEVEVIEPTEDYVALLRRCFDMDAIRTLLRREDMSVVFDGMHGVAGPYAKAVLCGELGLPSSCLHHCEPSETFNGGHPDPNLVYAHELVATMGVTAAGGAAPSASSAPVFGAAADGDADRNMILGRGFFVTPSDSLALIAAHAHLIPWFANAGGLKAVARSMPTSGAVDRVAAAQGLPFFETPTGWKFFGNLMDSRLLGGATLDPLLCGEESFGTGSSHVREKDGLWAVLAWLTILAEHNRQTPIGALVGVGDIVRQHWAHFGRNYYARYDYEGVDANGAARVLERLRGVSAMFTLAGHGPDRPQPLGTSGCALATADEFEYHDPVDKSVSKRQGVRLLFADGSRIIFRLSGTGSVGATIRIYLERYMPATAPAEQLALETADALAPLINLALELSQVHELTGRDAPTVIT</sequence>
<dbReference type="InterPro" id="IPR016055">
    <property type="entry name" value="A-D-PHexomutase_a/b/a-I/II/III"/>
</dbReference>
<dbReference type="Gene3D" id="3.40.120.10">
    <property type="entry name" value="Alpha-D-Glucose-1,6-Bisphosphate, subunit A, domain 3"/>
    <property type="match status" value="3"/>
</dbReference>
<keyword evidence="14" id="KW-1185">Reference proteome</keyword>
<dbReference type="PANTHER" id="PTHR22573:SF2">
    <property type="entry name" value="PHOSPHOGLUCOMUTASE"/>
    <property type="match status" value="1"/>
</dbReference>
<dbReference type="PROSITE" id="PS00710">
    <property type="entry name" value="PGM_PMM"/>
    <property type="match status" value="1"/>
</dbReference>
<dbReference type="PRINTS" id="PR00509">
    <property type="entry name" value="PGMPMM"/>
</dbReference>
<dbReference type="SUPFAM" id="SSF53738">
    <property type="entry name" value="Phosphoglucomutase, first 3 domains"/>
    <property type="match status" value="3"/>
</dbReference>
<evidence type="ECO:0000256" key="8">
    <source>
        <dbReference type="ARBA" id="ARBA00023235"/>
    </source>
</evidence>
<reference evidence="14" key="1">
    <citation type="journal article" date="2015" name="PLoS Genet.">
        <title>Genome Sequence and Transcriptome Analyses of Chrysochromulina tobin: Metabolic Tools for Enhanced Algal Fitness in the Prominent Order Prymnesiales (Haptophyceae).</title>
        <authorList>
            <person name="Hovde B.T."/>
            <person name="Deodato C.R."/>
            <person name="Hunsperger H.M."/>
            <person name="Ryken S.A."/>
            <person name="Yost W."/>
            <person name="Jha R.K."/>
            <person name="Patterson J."/>
            <person name="Monnat R.J. Jr."/>
            <person name="Barlow S.B."/>
            <person name="Starkenburg S.R."/>
            <person name="Cattolico R.A."/>
        </authorList>
    </citation>
    <scope>NUCLEOTIDE SEQUENCE</scope>
    <source>
        <strain evidence="14">CCMP291</strain>
    </source>
</reference>
<dbReference type="EC" id="5.4.2.2" evidence="4"/>
<organism evidence="13 14">
    <name type="scientific">Chrysochromulina tobinii</name>
    <dbReference type="NCBI Taxonomy" id="1460289"/>
    <lineage>
        <taxon>Eukaryota</taxon>
        <taxon>Haptista</taxon>
        <taxon>Haptophyta</taxon>
        <taxon>Prymnesiophyceae</taxon>
        <taxon>Prymnesiales</taxon>
        <taxon>Chrysochromulinaceae</taxon>
        <taxon>Chrysochromulina</taxon>
    </lineage>
</organism>
<dbReference type="InterPro" id="IPR005846">
    <property type="entry name" value="A-D-PHexomutase_a/b/a-III"/>
</dbReference>
<evidence type="ECO:0000256" key="1">
    <source>
        <dbReference type="ARBA" id="ARBA00000443"/>
    </source>
</evidence>
<keyword evidence="9" id="KW-0732">Signal</keyword>
<evidence type="ECO:0000313" key="13">
    <source>
        <dbReference type="EMBL" id="KOO34213.1"/>
    </source>
</evidence>
<feature type="signal peptide" evidence="9">
    <location>
        <begin position="1"/>
        <end position="21"/>
    </location>
</feature>
<evidence type="ECO:0000256" key="5">
    <source>
        <dbReference type="ARBA" id="ARBA00022553"/>
    </source>
</evidence>
<evidence type="ECO:0000256" key="4">
    <source>
        <dbReference type="ARBA" id="ARBA00012728"/>
    </source>
</evidence>
<feature type="chain" id="PRO_5005602441" description="phosphoglucomutase (alpha-D-glucose-1,6-bisphosphate-dependent)" evidence="9">
    <location>
        <begin position="22"/>
        <end position="677"/>
    </location>
</feature>
<evidence type="ECO:0000259" key="12">
    <source>
        <dbReference type="Pfam" id="PF02880"/>
    </source>
</evidence>
<dbReference type="GO" id="GO:0005829">
    <property type="term" value="C:cytosol"/>
    <property type="evidence" value="ECO:0007669"/>
    <property type="project" value="TreeGrafter"/>
</dbReference>
<evidence type="ECO:0000256" key="7">
    <source>
        <dbReference type="ARBA" id="ARBA00022842"/>
    </source>
</evidence>
<dbReference type="InterPro" id="IPR045244">
    <property type="entry name" value="PGM"/>
</dbReference>
<dbReference type="FunFam" id="3.30.310.50:FF:000002">
    <property type="entry name" value="Phosphoglucomutase 5"/>
    <property type="match status" value="1"/>
</dbReference>
<evidence type="ECO:0000259" key="10">
    <source>
        <dbReference type="Pfam" id="PF02878"/>
    </source>
</evidence>
<dbReference type="InterPro" id="IPR036900">
    <property type="entry name" value="A-D-PHexomutase_C_sf"/>
</dbReference>
<dbReference type="GO" id="GO:0000287">
    <property type="term" value="F:magnesium ion binding"/>
    <property type="evidence" value="ECO:0007669"/>
    <property type="project" value="InterPro"/>
</dbReference>
<name>A0A0M0K746_9EUKA</name>
<comment type="similarity">
    <text evidence="3">Belongs to the phosphohexose mutase family.</text>
</comment>
<evidence type="ECO:0000256" key="3">
    <source>
        <dbReference type="ARBA" id="ARBA00010231"/>
    </source>
</evidence>
<dbReference type="InterPro" id="IPR005844">
    <property type="entry name" value="A-D-PHexomutase_a/b/a-I"/>
</dbReference>
<feature type="domain" description="Alpha-D-phosphohexomutase alpha/beta/alpha" evidence="10">
    <location>
        <begin position="89"/>
        <end position="233"/>
    </location>
</feature>
<dbReference type="InterPro" id="IPR005845">
    <property type="entry name" value="A-D-PHexomutase_a/b/a-II"/>
</dbReference>
<dbReference type="SUPFAM" id="SSF55957">
    <property type="entry name" value="Phosphoglucomutase, C-terminal domain"/>
    <property type="match status" value="1"/>
</dbReference>
<dbReference type="PANTHER" id="PTHR22573">
    <property type="entry name" value="PHOSPHOHEXOMUTASE FAMILY MEMBER"/>
    <property type="match status" value="1"/>
</dbReference>
<dbReference type="AlphaFoldDB" id="A0A0M0K746"/>
<comment type="catalytic activity">
    <reaction evidence="1">
        <text>alpha-D-glucose 1-phosphate = alpha-D-glucose 6-phosphate</text>
        <dbReference type="Rhea" id="RHEA:23536"/>
        <dbReference type="ChEBI" id="CHEBI:58225"/>
        <dbReference type="ChEBI" id="CHEBI:58601"/>
        <dbReference type="EC" id="5.4.2.2"/>
    </reaction>
</comment>
<dbReference type="Pfam" id="PF02880">
    <property type="entry name" value="PGM_PMM_III"/>
    <property type="match status" value="1"/>
</dbReference>
<dbReference type="Proteomes" id="UP000037460">
    <property type="component" value="Unassembled WGS sequence"/>
</dbReference>
<gene>
    <name evidence="13" type="ORF">Ctob_012689</name>
</gene>
<evidence type="ECO:0000259" key="11">
    <source>
        <dbReference type="Pfam" id="PF02879"/>
    </source>
</evidence>
<accession>A0A0M0K746</accession>
<dbReference type="EMBL" id="JWZX01001294">
    <property type="protein sequence ID" value="KOO34213.1"/>
    <property type="molecule type" value="Genomic_DNA"/>
</dbReference>
<evidence type="ECO:0000256" key="2">
    <source>
        <dbReference type="ARBA" id="ARBA00001946"/>
    </source>
</evidence>
<dbReference type="OrthoDB" id="2291at2759"/>
<dbReference type="FunFam" id="3.40.120.10:FF:000004">
    <property type="entry name" value="Phosphoglucomutase 5"/>
    <property type="match status" value="1"/>
</dbReference>
<dbReference type="Pfam" id="PF02879">
    <property type="entry name" value="PGM_PMM_II"/>
    <property type="match status" value="1"/>
</dbReference>
<keyword evidence="5" id="KW-0597">Phosphoprotein</keyword>
<proteinExistence type="inferred from homology"/>
<dbReference type="NCBIfam" id="NF005737">
    <property type="entry name" value="PRK07564.1-1"/>
    <property type="match status" value="1"/>
</dbReference>
<keyword evidence="8" id="KW-0413">Isomerase</keyword>
<dbReference type="Gene3D" id="3.30.310.50">
    <property type="entry name" value="Alpha-D-phosphohexomutase, C-terminal domain"/>
    <property type="match status" value="1"/>
</dbReference>
<evidence type="ECO:0000256" key="9">
    <source>
        <dbReference type="SAM" id="SignalP"/>
    </source>
</evidence>